<proteinExistence type="predicted"/>
<protein>
    <submittedName>
        <fullName evidence="1">Uncharacterized protein</fullName>
    </submittedName>
</protein>
<accession>A0A0E9SIB5</accession>
<dbReference type="EMBL" id="GBXM01067590">
    <property type="protein sequence ID" value="JAH40987.1"/>
    <property type="molecule type" value="Transcribed_RNA"/>
</dbReference>
<evidence type="ECO:0000313" key="1">
    <source>
        <dbReference type="EMBL" id="JAH40987.1"/>
    </source>
</evidence>
<sequence>MTPPPCPSPAAL</sequence>
<reference evidence="1" key="2">
    <citation type="journal article" date="2015" name="Fish Shellfish Immunol.">
        <title>Early steps in the European eel (Anguilla anguilla)-Vibrio vulnificus interaction in the gills: Role of the RtxA13 toxin.</title>
        <authorList>
            <person name="Callol A."/>
            <person name="Pajuelo D."/>
            <person name="Ebbesson L."/>
            <person name="Teles M."/>
            <person name="MacKenzie S."/>
            <person name="Amaro C."/>
        </authorList>
    </citation>
    <scope>NUCLEOTIDE SEQUENCE</scope>
</reference>
<name>A0A0E9SIB5_ANGAN</name>
<organism evidence="1">
    <name type="scientific">Anguilla anguilla</name>
    <name type="common">European freshwater eel</name>
    <name type="synonym">Muraena anguilla</name>
    <dbReference type="NCBI Taxonomy" id="7936"/>
    <lineage>
        <taxon>Eukaryota</taxon>
        <taxon>Metazoa</taxon>
        <taxon>Chordata</taxon>
        <taxon>Craniata</taxon>
        <taxon>Vertebrata</taxon>
        <taxon>Euteleostomi</taxon>
        <taxon>Actinopterygii</taxon>
        <taxon>Neopterygii</taxon>
        <taxon>Teleostei</taxon>
        <taxon>Anguilliformes</taxon>
        <taxon>Anguillidae</taxon>
        <taxon>Anguilla</taxon>
    </lineage>
</organism>
<reference evidence="1" key="1">
    <citation type="submission" date="2014-11" db="EMBL/GenBank/DDBJ databases">
        <authorList>
            <person name="Amaro Gonzalez C."/>
        </authorList>
    </citation>
    <scope>NUCLEOTIDE SEQUENCE</scope>
</reference>
<dbReference type="EMBL" id="GBXM01001454">
    <property type="protein sequence ID" value="JAI07124.1"/>
    <property type="molecule type" value="Transcribed_RNA"/>
</dbReference>